<dbReference type="AlphaFoldDB" id="A0AA96CVH8"/>
<name>A0AA96CVH8_9BACT</name>
<reference evidence="1" key="1">
    <citation type="submission" date="2023-09" db="EMBL/GenBank/DDBJ databases">
        <title>Arcobacter tbilisiensis sp. nov. isolated from chicken meat in Tbilisi, Georgia.</title>
        <authorList>
            <person name="Matthias R."/>
            <person name="Zautner A.E."/>
        </authorList>
    </citation>
    <scope>NUCLEOTIDE SEQUENCE</scope>
    <source>
        <strain evidence="1">LEO 107</strain>
    </source>
</reference>
<accession>A0AA96CVH8</accession>
<dbReference type="GO" id="GO:0016491">
    <property type="term" value="F:oxidoreductase activity"/>
    <property type="evidence" value="ECO:0007669"/>
    <property type="project" value="TreeGrafter"/>
</dbReference>
<protein>
    <submittedName>
        <fullName evidence="1">NAD(P)-binding protein</fullName>
    </submittedName>
</protein>
<dbReference type="InterPro" id="IPR036188">
    <property type="entry name" value="FAD/NAD-bd_sf"/>
</dbReference>
<dbReference type="Pfam" id="PF13450">
    <property type="entry name" value="NAD_binding_8"/>
    <property type="match status" value="1"/>
</dbReference>
<dbReference type="PANTHER" id="PTHR42923:SF3">
    <property type="entry name" value="PROTOPORPHYRINOGEN OXIDASE"/>
    <property type="match status" value="1"/>
</dbReference>
<gene>
    <name evidence="1" type="ORF">RJG54_00860</name>
</gene>
<dbReference type="PANTHER" id="PTHR42923">
    <property type="entry name" value="PROTOPORPHYRINOGEN OXIDASE"/>
    <property type="match status" value="1"/>
</dbReference>
<dbReference type="PROSITE" id="PS51450">
    <property type="entry name" value="LRR"/>
    <property type="match status" value="1"/>
</dbReference>
<dbReference type="EMBL" id="CP134846">
    <property type="protein sequence ID" value="WNL16976.1"/>
    <property type="molecule type" value="Genomic_DNA"/>
</dbReference>
<organism evidence="1">
    <name type="scientific">Arcobacter sp. AZ-2023</name>
    <dbReference type="NCBI Taxonomy" id="3074453"/>
    <lineage>
        <taxon>Bacteria</taxon>
        <taxon>Pseudomonadati</taxon>
        <taxon>Campylobacterota</taxon>
        <taxon>Epsilonproteobacteria</taxon>
        <taxon>Campylobacterales</taxon>
        <taxon>Arcobacteraceae</taxon>
        <taxon>Arcobacter</taxon>
    </lineage>
</organism>
<dbReference type="Gene3D" id="3.50.50.60">
    <property type="entry name" value="FAD/NAD(P)-binding domain"/>
    <property type="match status" value="1"/>
</dbReference>
<dbReference type="InterPro" id="IPR001611">
    <property type="entry name" value="Leu-rich_rpt"/>
</dbReference>
<evidence type="ECO:0000313" key="1">
    <source>
        <dbReference type="EMBL" id="WNL16976.1"/>
    </source>
</evidence>
<dbReference type="InterPro" id="IPR050464">
    <property type="entry name" value="Zeta_carotene_desat/Oxidored"/>
</dbReference>
<sequence length="472" mass="55624">MRTNVILGGGFTGLFSALVLSEKFNLKDIIVIEASPYVGGAYRGIKFDENQYFDYGPHLYYESCNEEVNELVLSVMKNEDWKFLEKNDKDIPGIFYQNNLQEYSHYIDLRKEKKYKKCLSDLFINFDKNKNHESLSANEYFQNKFGKYITKKVLKKVLLKLWGKNLKKLDPFIAKIVSMDRIIAFDEDFMLDLMNSEVIRDNLAYPDQFNFPSSKRTLSQRGLYPQKYGFFHVIDALEEKLLSKGVKIYTSVNIQSLNIQNNRIESIDLMEKDTQKQISIKNINHIHSTIEFSHINNYLGLKNIGVQDMDIPKQVVYLFLKLKNKPNMGKLYYFYVYDDNYHTFRVTSYINYCENAYMNEEYPLCMEIHFDNQYDVSNINCVNLGINELLEMKVISSKEDVTYSNYQYFKYGFPQFTLNNKKIISANRNRINNEKINNLTLGGIGLDKDLFFLHDVLDDSFITLKERFFNEK</sequence>
<dbReference type="SUPFAM" id="SSF51905">
    <property type="entry name" value="FAD/NAD(P)-binding domain"/>
    <property type="match status" value="1"/>
</dbReference>
<proteinExistence type="predicted"/>